<dbReference type="AlphaFoldDB" id="A0A9X3EXJ9"/>
<organism evidence="2 3">
    <name type="scientific">Nannocystis pusilla</name>
    <dbReference type="NCBI Taxonomy" id="889268"/>
    <lineage>
        <taxon>Bacteria</taxon>
        <taxon>Pseudomonadati</taxon>
        <taxon>Myxococcota</taxon>
        <taxon>Polyangia</taxon>
        <taxon>Nannocystales</taxon>
        <taxon>Nannocystaceae</taxon>
        <taxon>Nannocystis</taxon>
    </lineage>
</organism>
<dbReference type="Proteomes" id="UP001150924">
    <property type="component" value="Unassembled WGS sequence"/>
</dbReference>
<evidence type="ECO:0008006" key="4">
    <source>
        <dbReference type="Google" id="ProtNLM"/>
    </source>
</evidence>
<feature type="region of interest" description="Disordered" evidence="1">
    <location>
        <begin position="200"/>
        <end position="231"/>
    </location>
</feature>
<protein>
    <recommendedName>
        <fullName evidence="4">Lipoprotein</fullName>
    </recommendedName>
</protein>
<dbReference type="EMBL" id="JAPNKE010000002">
    <property type="protein sequence ID" value="MCY1011881.1"/>
    <property type="molecule type" value="Genomic_DNA"/>
</dbReference>
<evidence type="ECO:0000313" key="3">
    <source>
        <dbReference type="Proteomes" id="UP001150924"/>
    </source>
</evidence>
<accession>A0A9X3EXJ9</accession>
<dbReference type="PROSITE" id="PS51257">
    <property type="entry name" value="PROKAR_LIPOPROTEIN"/>
    <property type="match status" value="1"/>
</dbReference>
<evidence type="ECO:0000313" key="2">
    <source>
        <dbReference type="EMBL" id="MCY1011881.1"/>
    </source>
</evidence>
<gene>
    <name evidence="2" type="ORF">OV079_41265</name>
</gene>
<evidence type="ECO:0000256" key="1">
    <source>
        <dbReference type="SAM" id="MobiDB-lite"/>
    </source>
</evidence>
<proteinExistence type="predicted"/>
<keyword evidence="3" id="KW-1185">Reference proteome</keyword>
<name>A0A9X3EXJ9_9BACT</name>
<sequence>MPRSTLEWPFALALATAACSAEWGEPERAGAEAFARAGDRSNILSARGLDSCATPQFADSAGPGTLVRCEGQLAKSFFYYDQCKLACGNPIKKPVEPVAFPADDEVAACCEAGASAEALAATCKSDCAHGACLGALLRFDELIADPATTAPCGALAGCKARVLESLTHYEISSPPTSPPACRPSSPISCFRSANLRAARSPAASRPAASSCIARSRVSKATSSSSPCASRR</sequence>
<dbReference type="RefSeq" id="WP_267775195.1">
    <property type="nucleotide sequence ID" value="NZ_JAPNKE010000002.1"/>
</dbReference>
<comment type="caution">
    <text evidence="2">The sequence shown here is derived from an EMBL/GenBank/DDBJ whole genome shotgun (WGS) entry which is preliminary data.</text>
</comment>
<reference evidence="2" key="1">
    <citation type="submission" date="2022-11" db="EMBL/GenBank/DDBJ databases">
        <title>Minimal conservation of predation-associated metabolite biosynthetic gene clusters underscores biosynthetic potential of Myxococcota including descriptions for ten novel species: Archangium lansinium sp. nov., Myxococcus landrumus sp. nov., Nannocystis bai.</title>
        <authorList>
            <person name="Ahearne A."/>
            <person name="Stevens C."/>
            <person name="Phillips K."/>
        </authorList>
    </citation>
    <scope>NUCLEOTIDE SEQUENCE</scope>
    <source>
        <strain evidence="2">Na p29</strain>
    </source>
</reference>